<sequence>MNEVPGMLVSSPDGPYSTCPDCGTNIPLGVGGTGNLTKQHMNTPTCDATRIKRDQREEKEKWKKKQQDKLKGWLTGTVNKAKKILVPSTVAAPGDTQGPAPSIPHENTSVSTSTQTSPAAAVSSPFITRLETAIRGLPGNTPDGLPTEPLAKLKGDPASFDNPLIKGEDLWEECINRILKGILDWGTAADLQQYIRRGSLGLDALMEFCKYFIDRGVPESLFEGKLLRLMQELEKRTASKSDPASEGKAVSETTPSPSRSERPVRRRSSVSTAKQGVANETIDLTSFEYEDTLENTQSLSSGQPRCSGYALIIPNTTSIVGHYPFPIHDPKLFPKQHLVPWEVRTKNGMVILTSKDCREFAGTEDLSCAKCCQLSRNKTLQGILERMENGTHDNAPLVWHGYNSIRAKMDRKNEQIQFHRLRSLNQAKTLLRKAAAVTEHKRVLMAISSGDVQRVDRVVNLALKQKKGVRSILASLYAASQGLYSAKSFTEREARHAVLVWRLGGNRVAEINHRAQNAPGLTYLRKISKIPPLTSSPGAPTTSEIKKNARLTVGGLLEALKEKFGDSPVRHAVMMYDELKTESRIRYDLLSNHFLGVCREHAHHVSLQFVNEGDMKALFRAIDGEKIHCAGEATIAALGIISNDTRIYAGRPILISGDCKRESGAEHCTNVIEPTLEAMEDLKKDTNIRITSVASDGETRRGAAFIMTTFNNILSDDSPIYPLLNPLKLLDMHCGDDDLTCDKDWKHVFKRFRNLLLRQKGIVVNGIRITPDIMRDHLRESGISADHIRAIFNPNDKQDVKLAFDLLQAVWSLPEAAASKSPGFLATRNALRLLGRFLYHTVFPYLCVDLSLSEQIEHLSTAAHLALALYLKDGVQFIPKNLFIDFNLMIKNILFCIAKAKIDIPGSDFHIILLGTDRLEELFGILRTMIGNDANLDILQLACRLASTTEVSNILAEFPEWDRGPRRLHLPVLSRESKELHNRVDHIKPASWRGDVNVDHVSLQTSWNEGRRKVEESYDFTKDLLGGLDGKHGYNMLAPHGSLLFDVPEDSEDDSLDITEAADTQETTGADTGSLRVEVEDAMLEEVHGKVLIDGTNISKSRALSRYSKYRLSFVPNSTDRLRRVQGVSRYTKGTTDEDDDTFCHSDDELNGGAPPDNLDVLFISDPVASLLSCESKIWLCIGEVNGLKIDGKPADFVNFDILAEETVSVSYQLLGVRPATTDEDPTQANDWRTYRLPSERTFTIPGALVTPINPDISTTHDNIPWYLLESQVLVSLAESLSQAAALSVSSTQKIPKIAVGKGFPYLERNGEACFVCENSNDIAEQAESHCPRCVPGIALDIQTKSMAQKVIDHMASHILTDHALATSTPICGLCLQPSPLCQYYLKKGKGAKANLKVDETRSKGCQLKVNFTYGTAMKYTKSSPCTNVPVVCPICPSTEPAIWRYFLKKHMHTKHGTKLAEEHRELWFISQVETNAIKAKYAQRASLGVVKEKKEPPLKVSEAHRSRIPESTAAPTRDIDNDEPEAESSDGGESEAELPKDFLEDESDAGGDSEDNIEGDDSDEGSLPEDPLADFFSCHPEADSAGTDLLDSGVANDEQVGGLIASMAVAGDDCDREVQQHVASGGKMDVSANVEGHDDLASESAVLTSVIIDSSVDMVDADSSRTIRPRRLAAANKRGLTRDCEGCGEVASEGQPGVIECRRRGCETQWSKKFL</sequence>
<accession>A0A8H5B8F0</accession>
<gene>
    <name evidence="2" type="ORF">D9619_011074</name>
</gene>
<feature type="compositionally biased region" description="Acidic residues" evidence="1">
    <location>
        <begin position="1521"/>
        <end position="1537"/>
    </location>
</feature>
<evidence type="ECO:0000313" key="3">
    <source>
        <dbReference type="Proteomes" id="UP000567179"/>
    </source>
</evidence>
<feature type="compositionally biased region" description="Basic and acidic residues" evidence="1">
    <location>
        <begin position="1493"/>
        <end position="1509"/>
    </location>
</feature>
<comment type="caution">
    <text evidence="2">The sequence shown here is derived from an EMBL/GenBank/DDBJ whole genome shotgun (WGS) entry which is preliminary data.</text>
</comment>
<dbReference type="EMBL" id="JAACJJ010000030">
    <property type="protein sequence ID" value="KAF5318527.1"/>
    <property type="molecule type" value="Genomic_DNA"/>
</dbReference>
<organism evidence="2 3">
    <name type="scientific">Psilocybe cf. subviscida</name>
    <dbReference type="NCBI Taxonomy" id="2480587"/>
    <lineage>
        <taxon>Eukaryota</taxon>
        <taxon>Fungi</taxon>
        <taxon>Dikarya</taxon>
        <taxon>Basidiomycota</taxon>
        <taxon>Agaricomycotina</taxon>
        <taxon>Agaricomycetes</taxon>
        <taxon>Agaricomycetidae</taxon>
        <taxon>Agaricales</taxon>
        <taxon>Agaricineae</taxon>
        <taxon>Strophariaceae</taxon>
        <taxon>Psilocybe</taxon>
    </lineage>
</organism>
<feature type="compositionally biased region" description="Acidic residues" evidence="1">
    <location>
        <begin position="1544"/>
        <end position="1568"/>
    </location>
</feature>
<feature type="compositionally biased region" description="Basic and acidic residues" evidence="1">
    <location>
        <begin position="236"/>
        <end position="245"/>
    </location>
</feature>
<feature type="region of interest" description="Disordered" evidence="1">
    <location>
        <begin position="90"/>
        <end position="122"/>
    </location>
</feature>
<proteinExistence type="predicted"/>
<keyword evidence="3" id="KW-1185">Reference proteome</keyword>
<name>A0A8H5B8F0_9AGAR</name>
<dbReference type="Proteomes" id="UP000567179">
    <property type="component" value="Unassembled WGS sequence"/>
</dbReference>
<evidence type="ECO:0000313" key="2">
    <source>
        <dbReference type="EMBL" id="KAF5318527.1"/>
    </source>
</evidence>
<protein>
    <submittedName>
        <fullName evidence="2">Uncharacterized protein</fullName>
    </submittedName>
</protein>
<dbReference type="OrthoDB" id="3173036at2759"/>
<feature type="region of interest" description="Disordered" evidence="1">
    <location>
        <begin position="236"/>
        <end position="275"/>
    </location>
</feature>
<reference evidence="2 3" key="1">
    <citation type="journal article" date="2020" name="ISME J.">
        <title>Uncovering the hidden diversity of litter-decomposition mechanisms in mushroom-forming fungi.</title>
        <authorList>
            <person name="Floudas D."/>
            <person name="Bentzer J."/>
            <person name="Ahren D."/>
            <person name="Johansson T."/>
            <person name="Persson P."/>
            <person name="Tunlid A."/>
        </authorList>
    </citation>
    <scope>NUCLEOTIDE SEQUENCE [LARGE SCALE GENOMIC DNA]</scope>
    <source>
        <strain evidence="2 3">CBS 101986</strain>
    </source>
</reference>
<feature type="compositionally biased region" description="Polar residues" evidence="1">
    <location>
        <begin position="105"/>
        <end position="118"/>
    </location>
</feature>
<evidence type="ECO:0000256" key="1">
    <source>
        <dbReference type="SAM" id="MobiDB-lite"/>
    </source>
</evidence>
<feature type="region of interest" description="Disordered" evidence="1">
    <location>
        <begin position="1493"/>
        <end position="1594"/>
    </location>
</feature>